<dbReference type="GO" id="GO:0032222">
    <property type="term" value="P:regulation of synaptic transmission, cholinergic"/>
    <property type="evidence" value="ECO:0007669"/>
    <property type="project" value="InterPro"/>
</dbReference>
<dbReference type="EnsemblMetazoa" id="tetur20g03422.1">
    <property type="protein sequence ID" value="tetur20g03422.1"/>
    <property type="gene ID" value="tetur20g03422"/>
</dbReference>
<evidence type="ECO:0000256" key="1">
    <source>
        <dbReference type="ARBA" id="ARBA00022729"/>
    </source>
</evidence>
<feature type="transmembrane region" description="Helical" evidence="3">
    <location>
        <begin position="128"/>
        <end position="150"/>
    </location>
</feature>
<dbReference type="InterPro" id="IPR050975">
    <property type="entry name" value="Sleep_regulator"/>
</dbReference>
<keyword evidence="3" id="KW-0812">Transmembrane</keyword>
<dbReference type="Proteomes" id="UP000015104">
    <property type="component" value="Unassembled WGS sequence"/>
</dbReference>
<evidence type="ECO:0000256" key="2">
    <source>
        <dbReference type="ARBA" id="ARBA00023180"/>
    </source>
</evidence>
<dbReference type="AlphaFoldDB" id="T1KTI3"/>
<dbReference type="PANTHER" id="PTHR33562:SF2">
    <property type="entry name" value="PROTEIN QUIVER"/>
    <property type="match status" value="1"/>
</dbReference>
<protein>
    <submittedName>
        <fullName evidence="4">Uncharacterized protein</fullName>
    </submittedName>
</protein>
<reference evidence="4" key="2">
    <citation type="submission" date="2015-06" db="UniProtKB">
        <authorList>
            <consortium name="EnsemblMetazoa"/>
        </authorList>
    </citation>
    <scope>IDENTIFICATION</scope>
</reference>
<dbReference type="EMBL" id="CAEY01000520">
    <property type="status" value="NOT_ANNOTATED_CDS"/>
    <property type="molecule type" value="Genomic_DNA"/>
</dbReference>
<keyword evidence="3" id="KW-1133">Transmembrane helix</keyword>
<evidence type="ECO:0000313" key="4">
    <source>
        <dbReference type="EnsemblMetazoa" id="tetur20g03422.1"/>
    </source>
</evidence>
<keyword evidence="1" id="KW-0732">Signal</keyword>
<dbReference type="GO" id="GO:0030431">
    <property type="term" value="P:sleep"/>
    <property type="evidence" value="ECO:0007669"/>
    <property type="project" value="InterPro"/>
</dbReference>
<evidence type="ECO:0000256" key="3">
    <source>
        <dbReference type="SAM" id="Phobius"/>
    </source>
</evidence>
<sequence length="151" mass="16793">MHSQHVQKLESISFLGSAVGVFSLECWDCKSSINAACSDPFLMEPFAKMNCSASPKYEMIRNMYGNKTTQFCRKIIEKIEGNVRVIRTCGYLEESRSDDNRCTTRVGTNGLKIVSCHCATDACNASPYLTHSMVTTSFTIMFTLILTAAFS</sequence>
<accession>T1KTI3</accession>
<name>T1KTI3_TETUR</name>
<organism evidence="4 5">
    <name type="scientific">Tetranychus urticae</name>
    <name type="common">Two-spotted spider mite</name>
    <dbReference type="NCBI Taxonomy" id="32264"/>
    <lineage>
        <taxon>Eukaryota</taxon>
        <taxon>Metazoa</taxon>
        <taxon>Ecdysozoa</taxon>
        <taxon>Arthropoda</taxon>
        <taxon>Chelicerata</taxon>
        <taxon>Arachnida</taxon>
        <taxon>Acari</taxon>
        <taxon>Acariformes</taxon>
        <taxon>Trombidiformes</taxon>
        <taxon>Prostigmata</taxon>
        <taxon>Eleutherengona</taxon>
        <taxon>Raphignathae</taxon>
        <taxon>Tetranychoidea</taxon>
        <taxon>Tetranychidae</taxon>
        <taxon>Tetranychus</taxon>
    </lineage>
</organism>
<keyword evidence="2" id="KW-0325">Glycoprotein</keyword>
<dbReference type="Pfam" id="PF17064">
    <property type="entry name" value="QVR"/>
    <property type="match status" value="1"/>
</dbReference>
<keyword evidence="3" id="KW-0472">Membrane</keyword>
<dbReference type="InterPro" id="IPR031424">
    <property type="entry name" value="QVR-like"/>
</dbReference>
<proteinExistence type="predicted"/>
<evidence type="ECO:0000313" key="5">
    <source>
        <dbReference type="Proteomes" id="UP000015104"/>
    </source>
</evidence>
<dbReference type="SUPFAM" id="SSF57302">
    <property type="entry name" value="Snake toxin-like"/>
    <property type="match status" value="1"/>
</dbReference>
<dbReference type="HOGENOM" id="CLU_126345_0_0_1"/>
<dbReference type="PANTHER" id="PTHR33562">
    <property type="entry name" value="ATILLA, ISOFORM B-RELATED-RELATED"/>
    <property type="match status" value="1"/>
</dbReference>
<dbReference type="eggNOG" id="ENOG502S4TH">
    <property type="taxonomic scope" value="Eukaryota"/>
</dbReference>
<reference evidence="5" key="1">
    <citation type="submission" date="2011-08" db="EMBL/GenBank/DDBJ databases">
        <authorList>
            <person name="Rombauts S."/>
        </authorList>
    </citation>
    <scope>NUCLEOTIDE SEQUENCE</scope>
    <source>
        <strain evidence="5">London</strain>
    </source>
</reference>
<keyword evidence="5" id="KW-1185">Reference proteome</keyword>
<dbReference type="InterPro" id="IPR045860">
    <property type="entry name" value="Snake_toxin-like_sf"/>
</dbReference>